<dbReference type="AlphaFoldDB" id="A0A084W1K6"/>
<gene>
    <name evidence="2" type="ORF">ZHAS_00011936</name>
</gene>
<evidence type="ECO:0000313" key="3">
    <source>
        <dbReference type="EnsemblMetazoa" id="ASIC011936-PA"/>
    </source>
</evidence>
<reference evidence="3" key="2">
    <citation type="submission" date="2020-05" db="UniProtKB">
        <authorList>
            <consortium name="EnsemblMetazoa"/>
        </authorList>
    </citation>
    <scope>IDENTIFICATION</scope>
</reference>
<dbReference type="EnsemblMetazoa" id="ASIC011936-RA">
    <property type="protein sequence ID" value="ASIC011936-PA"/>
    <property type="gene ID" value="ASIC011936"/>
</dbReference>
<dbReference type="Proteomes" id="UP000030765">
    <property type="component" value="Unassembled WGS sequence"/>
</dbReference>
<keyword evidence="4" id="KW-1185">Reference proteome</keyword>
<accession>A0A084W1K6</accession>
<proteinExistence type="predicted"/>
<evidence type="ECO:0000256" key="1">
    <source>
        <dbReference type="SAM" id="MobiDB-lite"/>
    </source>
</evidence>
<protein>
    <submittedName>
        <fullName evidence="2 3">Putative guanine nucleotide exchange factor MCF2L2</fullName>
    </submittedName>
</protein>
<dbReference type="EMBL" id="KE525268">
    <property type="protein sequence ID" value="KFB44100.1"/>
    <property type="molecule type" value="Genomic_DNA"/>
</dbReference>
<sequence>MLSKQAAYRQRRGPGEVAGEHEGENAGITTPSVHMPPEESRIPENLRLNASKMNAITEAIVNPVAFV</sequence>
<feature type="region of interest" description="Disordered" evidence="1">
    <location>
        <begin position="1"/>
        <end position="39"/>
    </location>
</feature>
<evidence type="ECO:0000313" key="2">
    <source>
        <dbReference type="EMBL" id="KFB44100.1"/>
    </source>
</evidence>
<name>A0A084W1K6_ANOSI</name>
<organism evidence="2">
    <name type="scientific">Anopheles sinensis</name>
    <name type="common">Mosquito</name>
    <dbReference type="NCBI Taxonomy" id="74873"/>
    <lineage>
        <taxon>Eukaryota</taxon>
        <taxon>Metazoa</taxon>
        <taxon>Ecdysozoa</taxon>
        <taxon>Arthropoda</taxon>
        <taxon>Hexapoda</taxon>
        <taxon>Insecta</taxon>
        <taxon>Pterygota</taxon>
        <taxon>Neoptera</taxon>
        <taxon>Endopterygota</taxon>
        <taxon>Diptera</taxon>
        <taxon>Nematocera</taxon>
        <taxon>Culicoidea</taxon>
        <taxon>Culicidae</taxon>
        <taxon>Anophelinae</taxon>
        <taxon>Anopheles</taxon>
    </lineage>
</organism>
<dbReference type="EMBL" id="ATLV01019363">
    <property type="status" value="NOT_ANNOTATED_CDS"/>
    <property type="molecule type" value="Genomic_DNA"/>
</dbReference>
<dbReference type="VEuPathDB" id="VectorBase:ASIC011936"/>
<evidence type="ECO:0000313" key="4">
    <source>
        <dbReference type="Proteomes" id="UP000030765"/>
    </source>
</evidence>
<reference evidence="2 4" key="1">
    <citation type="journal article" date="2014" name="BMC Genomics">
        <title>Genome sequence of Anopheles sinensis provides insight into genetics basis of mosquito competence for malaria parasites.</title>
        <authorList>
            <person name="Zhou D."/>
            <person name="Zhang D."/>
            <person name="Ding G."/>
            <person name="Shi L."/>
            <person name="Hou Q."/>
            <person name="Ye Y."/>
            <person name="Xu Y."/>
            <person name="Zhou H."/>
            <person name="Xiong C."/>
            <person name="Li S."/>
            <person name="Yu J."/>
            <person name="Hong S."/>
            <person name="Yu X."/>
            <person name="Zou P."/>
            <person name="Chen C."/>
            <person name="Chang X."/>
            <person name="Wang W."/>
            <person name="Lv Y."/>
            <person name="Sun Y."/>
            <person name="Ma L."/>
            <person name="Shen B."/>
            <person name="Zhu C."/>
        </authorList>
    </citation>
    <scope>NUCLEOTIDE SEQUENCE [LARGE SCALE GENOMIC DNA]</scope>
</reference>